<dbReference type="AlphaFoldDB" id="A0A3E1Y9V6"/>
<dbReference type="Gene3D" id="1.10.287.130">
    <property type="match status" value="1"/>
</dbReference>
<dbReference type="CDD" id="cd00082">
    <property type="entry name" value="HisKA"/>
    <property type="match status" value="1"/>
</dbReference>
<evidence type="ECO:0000256" key="5">
    <source>
        <dbReference type="ARBA" id="ARBA00022777"/>
    </source>
</evidence>
<dbReference type="InterPro" id="IPR036097">
    <property type="entry name" value="HisK_dim/P_sf"/>
</dbReference>
<dbReference type="InterPro" id="IPR035965">
    <property type="entry name" value="PAS-like_dom_sf"/>
</dbReference>
<dbReference type="Proteomes" id="UP000260644">
    <property type="component" value="Unassembled WGS sequence"/>
</dbReference>
<dbReference type="CDD" id="cd00130">
    <property type="entry name" value="PAS"/>
    <property type="match status" value="1"/>
</dbReference>
<dbReference type="PANTHER" id="PTHR43304">
    <property type="entry name" value="PHYTOCHROME-LIKE PROTEIN CPH1"/>
    <property type="match status" value="1"/>
</dbReference>
<protein>
    <recommendedName>
        <fullName evidence="2">histidine kinase</fullName>
        <ecNumber evidence="2">2.7.13.3</ecNumber>
    </recommendedName>
</protein>
<accession>A0A3E1Y9V6</accession>
<comment type="catalytic activity">
    <reaction evidence="1">
        <text>ATP + protein L-histidine = ADP + protein N-phospho-L-histidine.</text>
        <dbReference type="EC" id="2.7.13.3"/>
    </reaction>
</comment>
<keyword evidence="6" id="KW-0472">Membrane</keyword>
<comment type="caution">
    <text evidence="8">The sequence shown here is derived from an EMBL/GenBank/DDBJ whole genome shotgun (WGS) entry which is preliminary data.</text>
</comment>
<dbReference type="SUPFAM" id="SSF55785">
    <property type="entry name" value="PYP-like sensor domain (PAS domain)"/>
    <property type="match status" value="2"/>
</dbReference>
<dbReference type="SMART" id="SM00086">
    <property type="entry name" value="PAC"/>
    <property type="match status" value="2"/>
</dbReference>
<keyword evidence="9" id="KW-1185">Reference proteome</keyword>
<dbReference type="Pfam" id="PF08447">
    <property type="entry name" value="PAS_3"/>
    <property type="match status" value="1"/>
</dbReference>
<reference evidence="8 9" key="1">
    <citation type="submission" date="2018-07" db="EMBL/GenBank/DDBJ databases">
        <title>Chitinophaga K2CV101002-2 sp. nov., isolated from a monsoon evergreen broad-leaved forest soil.</title>
        <authorList>
            <person name="Lv Y."/>
        </authorList>
    </citation>
    <scope>NUCLEOTIDE SEQUENCE [LARGE SCALE GENOMIC DNA]</scope>
    <source>
        <strain evidence="8 9">GDMCC 1.1288</strain>
    </source>
</reference>
<evidence type="ECO:0000313" key="8">
    <source>
        <dbReference type="EMBL" id="RFS22534.1"/>
    </source>
</evidence>
<gene>
    <name evidence="8" type="ORF">DVR12_12075</name>
</gene>
<organism evidence="8 9">
    <name type="scientific">Chitinophaga silvatica</name>
    <dbReference type="NCBI Taxonomy" id="2282649"/>
    <lineage>
        <taxon>Bacteria</taxon>
        <taxon>Pseudomonadati</taxon>
        <taxon>Bacteroidota</taxon>
        <taxon>Chitinophagia</taxon>
        <taxon>Chitinophagales</taxon>
        <taxon>Chitinophagaceae</taxon>
        <taxon>Chitinophaga</taxon>
    </lineage>
</organism>
<dbReference type="GO" id="GO:0000155">
    <property type="term" value="F:phosphorelay sensor kinase activity"/>
    <property type="evidence" value="ECO:0007669"/>
    <property type="project" value="InterPro"/>
</dbReference>
<dbReference type="Gene3D" id="3.30.450.20">
    <property type="entry name" value="PAS domain"/>
    <property type="match status" value="2"/>
</dbReference>
<evidence type="ECO:0000256" key="1">
    <source>
        <dbReference type="ARBA" id="ARBA00000085"/>
    </source>
</evidence>
<evidence type="ECO:0000256" key="3">
    <source>
        <dbReference type="ARBA" id="ARBA00022553"/>
    </source>
</evidence>
<evidence type="ECO:0000256" key="2">
    <source>
        <dbReference type="ARBA" id="ARBA00012438"/>
    </source>
</evidence>
<evidence type="ECO:0000256" key="4">
    <source>
        <dbReference type="ARBA" id="ARBA00022679"/>
    </source>
</evidence>
<dbReference type="InterPro" id="IPR001610">
    <property type="entry name" value="PAC"/>
</dbReference>
<dbReference type="NCBIfam" id="TIGR00229">
    <property type="entry name" value="sensory_box"/>
    <property type="match status" value="2"/>
</dbReference>
<dbReference type="OrthoDB" id="9124519at2"/>
<dbReference type="EMBL" id="QPMM01000006">
    <property type="protein sequence ID" value="RFS22534.1"/>
    <property type="molecule type" value="Genomic_DNA"/>
</dbReference>
<keyword evidence="3" id="KW-0597">Phosphoprotein</keyword>
<dbReference type="InterPro" id="IPR000014">
    <property type="entry name" value="PAS"/>
</dbReference>
<dbReference type="SUPFAM" id="SSF47384">
    <property type="entry name" value="Homodimeric domain of signal transducing histidine kinase"/>
    <property type="match status" value="1"/>
</dbReference>
<evidence type="ECO:0000256" key="6">
    <source>
        <dbReference type="SAM" id="Phobius"/>
    </source>
</evidence>
<dbReference type="Pfam" id="PF13426">
    <property type="entry name" value="PAS_9"/>
    <property type="match status" value="1"/>
</dbReference>
<keyword evidence="6" id="KW-1133">Transmembrane helix</keyword>
<name>A0A3E1Y9V6_9BACT</name>
<dbReference type="InterPro" id="IPR003661">
    <property type="entry name" value="HisK_dim/P_dom"/>
</dbReference>
<feature type="transmembrane region" description="Helical" evidence="6">
    <location>
        <begin position="32"/>
        <end position="52"/>
    </location>
</feature>
<keyword evidence="4" id="KW-0808">Transferase</keyword>
<evidence type="ECO:0000313" key="9">
    <source>
        <dbReference type="Proteomes" id="UP000260644"/>
    </source>
</evidence>
<dbReference type="InterPro" id="IPR052162">
    <property type="entry name" value="Sensor_kinase/Photoreceptor"/>
</dbReference>
<keyword evidence="5" id="KW-0418">Kinase</keyword>
<dbReference type="RefSeq" id="WP_116975929.1">
    <property type="nucleotide sequence ID" value="NZ_QPMM01000006.1"/>
</dbReference>
<evidence type="ECO:0000259" key="7">
    <source>
        <dbReference type="SMART" id="SM00091"/>
    </source>
</evidence>
<dbReference type="SMART" id="SM00091">
    <property type="entry name" value="PAS"/>
    <property type="match status" value="2"/>
</dbReference>
<dbReference type="PANTHER" id="PTHR43304:SF1">
    <property type="entry name" value="PAC DOMAIN-CONTAINING PROTEIN"/>
    <property type="match status" value="1"/>
</dbReference>
<feature type="domain" description="PAS" evidence="7">
    <location>
        <begin position="58"/>
        <end position="125"/>
    </location>
</feature>
<keyword evidence="6" id="KW-0812">Transmembrane</keyword>
<dbReference type="EC" id="2.7.13.3" evidence="2"/>
<sequence length="376" mass="44624">MQNAPMKVVFLILLFVVITSNGLLFFIKDTGLHHLLLSINLLTGCTLLYLLYRTFRSIQYEHLFDSYPIPMWIYERKTLRFLSVNHAAVRKYGYSKKEFQQLTLKDIRNKEDVHKFMENTKERCATEGEYKGIWKHKKRDGSNFYVEIYSLPAIYYGKDARFIMAKDVDEQIKEAKEAHDLSVRFELLAKATNDAIYDKDLIGKKIKWNHGLPERFHYKNKDGEAMQWWEDNIHPSDFLRIKSSLRAAFEGYSHYWSEEYRFLCGDGNYKHVLDRGFIIYDNEIPARMIGIMQDIDKHVKQAILLEEQNKALKEIAWINSHEIRRPVVSILSITDLFDKSNQDIKLNTQLMEWLYESTQQLDHIIHKIENKVKKLQ</sequence>
<dbReference type="InterPro" id="IPR013655">
    <property type="entry name" value="PAS_fold_3"/>
</dbReference>
<proteinExistence type="predicted"/>
<feature type="domain" description="PAS" evidence="7">
    <location>
        <begin position="183"/>
        <end position="250"/>
    </location>
</feature>